<dbReference type="EC" id="4.2.1.151" evidence="4"/>
<comment type="similarity">
    <text evidence="4">Belongs to the MqnA/MqnD family. MqnA subfamily.</text>
</comment>
<comment type="caution">
    <text evidence="5">The sequence shown here is derived from an EMBL/GenBank/DDBJ whole genome shotgun (WGS) entry which is preliminary data.</text>
</comment>
<evidence type="ECO:0000256" key="3">
    <source>
        <dbReference type="ARBA" id="ARBA00023239"/>
    </source>
</evidence>
<keyword evidence="6" id="KW-1185">Reference proteome</keyword>
<dbReference type="EMBL" id="NPIA01000003">
    <property type="protein sequence ID" value="OZM57273.1"/>
    <property type="molecule type" value="Genomic_DNA"/>
</dbReference>
<evidence type="ECO:0000313" key="5">
    <source>
        <dbReference type="EMBL" id="OZM57273.1"/>
    </source>
</evidence>
<evidence type="ECO:0000256" key="1">
    <source>
        <dbReference type="ARBA" id="ARBA00004863"/>
    </source>
</evidence>
<dbReference type="Proteomes" id="UP000217083">
    <property type="component" value="Unassembled WGS sequence"/>
</dbReference>
<protein>
    <recommendedName>
        <fullName evidence="4">Chorismate dehydratase</fullName>
        <ecNumber evidence="4">4.2.1.151</ecNumber>
    </recommendedName>
    <alternativeName>
        <fullName evidence="4">Menaquinone biosynthetic enzyme MqnA</fullName>
    </alternativeName>
</protein>
<dbReference type="Gene3D" id="3.40.190.10">
    <property type="entry name" value="Periplasmic binding protein-like II"/>
    <property type="match status" value="2"/>
</dbReference>
<organism evidence="5 6">
    <name type="scientific">Lottiidibacillus patelloidae</name>
    <dbReference type="NCBI Taxonomy" id="2670334"/>
    <lineage>
        <taxon>Bacteria</taxon>
        <taxon>Bacillati</taxon>
        <taxon>Bacillota</taxon>
        <taxon>Bacilli</taxon>
        <taxon>Bacillales</taxon>
        <taxon>Bacillaceae</taxon>
        <taxon>Lottiidibacillus</taxon>
    </lineage>
</organism>
<dbReference type="UniPathway" id="UPA00079"/>
<evidence type="ECO:0000256" key="2">
    <source>
        <dbReference type="ARBA" id="ARBA00022428"/>
    </source>
</evidence>
<dbReference type="CDD" id="cd13634">
    <property type="entry name" value="PBP2_Sco4506"/>
    <property type="match status" value="1"/>
</dbReference>
<dbReference type="PANTHER" id="PTHR37690">
    <property type="entry name" value="CHORISMATE DEHYDRATASE"/>
    <property type="match status" value="1"/>
</dbReference>
<name>A0A263BU47_9BACI</name>
<dbReference type="HAMAP" id="MF_00995">
    <property type="entry name" value="MqnA"/>
    <property type="match status" value="1"/>
</dbReference>
<dbReference type="GO" id="GO:0009234">
    <property type="term" value="P:menaquinone biosynthetic process"/>
    <property type="evidence" value="ECO:0007669"/>
    <property type="project" value="UniProtKB-UniRule"/>
</dbReference>
<reference evidence="5 6" key="2">
    <citation type="submission" date="2017-09" db="EMBL/GenBank/DDBJ databases">
        <title>Bacillus patelloidae sp. nov., isolated from the intestinal tract of a marine limpet.</title>
        <authorList>
            <person name="Liu R."/>
            <person name="Dong C."/>
            <person name="Shao Z."/>
        </authorList>
    </citation>
    <scope>NUCLEOTIDE SEQUENCE [LARGE SCALE GENOMIC DNA]</scope>
    <source>
        <strain evidence="5 6">SA5d-4</strain>
    </source>
</reference>
<dbReference type="RefSeq" id="WP_094923796.1">
    <property type="nucleotide sequence ID" value="NZ_NPIA01000003.1"/>
</dbReference>
<keyword evidence="3 4" id="KW-0456">Lyase</keyword>
<comment type="pathway">
    <text evidence="1 4">Quinol/quinone metabolism; menaquinone biosynthesis.</text>
</comment>
<gene>
    <name evidence="4" type="primary">mqnA</name>
    <name evidence="5" type="ORF">CIB95_07360</name>
</gene>
<evidence type="ECO:0000256" key="4">
    <source>
        <dbReference type="HAMAP-Rule" id="MF_00995"/>
    </source>
</evidence>
<dbReference type="InterPro" id="IPR003773">
    <property type="entry name" value="Menaquinone_biosynth"/>
</dbReference>
<keyword evidence="2 4" id="KW-0474">Menaquinone biosynthesis</keyword>
<dbReference type="InterPro" id="IPR030868">
    <property type="entry name" value="MqnA"/>
</dbReference>
<sequence>MPLNVGEITYTNILPLYYYVNRSKLAKNDISFVPQVPAHLNLAMKTGVIDVGAISSFAYGQNYKEYELFPDLSVSSFGKVGSIFLFSKLPIEKLNGASIALTSSSATSVHLLKIILKEFYSINANYETVKPELQQMLKSNEACLLIGDDAIEALWNKDDENLYMYDLGEIWTKFTNLPMTFAVVAVRKAILAKERSAVSILFDEMKESKELSLRNGFLPMIKDIKTKHRGNYRFWENYFAGLDYHFQENQFRGLQHYYELCFKHGFIEQVPKLSFVNDYAHTHSM</sequence>
<reference evidence="6" key="1">
    <citation type="submission" date="2017-08" db="EMBL/GenBank/DDBJ databases">
        <authorList>
            <person name="Huang Z."/>
        </authorList>
    </citation>
    <scope>NUCLEOTIDE SEQUENCE [LARGE SCALE GENOMIC DNA]</scope>
    <source>
        <strain evidence="6">SA5d-4</strain>
    </source>
</reference>
<dbReference type="AlphaFoldDB" id="A0A263BU47"/>
<proteinExistence type="inferred from homology"/>
<dbReference type="PANTHER" id="PTHR37690:SF1">
    <property type="entry name" value="CHORISMATE DEHYDRATASE"/>
    <property type="match status" value="1"/>
</dbReference>
<comment type="catalytic activity">
    <reaction evidence="4">
        <text>chorismate = 3-[(1-carboxyvinyl)-oxy]benzoate + H2O</text>
        <dbReference type="Rhea" id="RHEA:40051"/>
        <dbReference type="ChEBI" id="CHEBI:15377"/>
        <dbReference type="ChEBI" id="CHEBI:29748"/>
        <dbReference type="ChEBI" id="CHEBI:76981"/>
        <dbReference type="EC" id="4.2.1.151"/>
    </reaction>
</comment>
<dbReference type="Pfam" id="PF02621">
    <property type="entry name" value="VitK2_biosynth"/>
    <property type="match status" value="1"/>
</dbReference>
<dbReference type="GO" id="GO:0016836">
    <property type="term" value="F:hydro-lyase activity"/>
    <property type="evidence" value="ECO:0007669"/>
    <property type="project" value="UniProtKB-UniRule"/>
</dbReference>
<dbReference type="SUPFAM" id="SSF53850">
    <property type="entry name" value="Periplasmic binding protein-like II"/>
    <property type="match status" value="1"/>
</dbReference>
<evidence type="ECO:0000313" key="6">
    <source>
        <dbReference type="Proteomes" id="UP000217083"/>
    </source>
</evidence>
<comment type="function">
    <text evidence="4">Catalyzes the dehydration of chorismate into 3-[(1-carboxyvinyl)oxy]benzoate, a step in the biosynthesis of menaquinone (MK, vitamin K2).</text>
</comment>
<accession>A0A263BU47</accession>